<comment type="caution">
    <text evidence="19">The sequence shown here is derived from an EMBL/GenBank/DDBJ whole genome shotgun (WGS) entry which is preliminary data.</text>
</comment>
<keyword evidence="20" id="KW-1185">Reference proteome</keyword>
<dbReference type="Pfam" id="PF07670">
    <property type="entry name" value="Gate"/>
    <property type="match status" value="2"/>
</dbReference>
<feature type="binding site" evidence="15">
    <location>
        <begin position="112"/>
        <end position="115"/>
    </location>
    <ligand>
        <name>GTP</name>
        <dbReference type="ChEBI" id="CHEBI:37565"/>
        <label>1</label>
    </ligand>
</feature>
<sequence length="659" mass="73750">MKTTLLLGNPNTGKTSLFNTLTSSYAYVGNWTGVTVDKKVGQFTNQSGSLIDLPGVYDLKPVSEDESIVSNVLLHEDFDQLLNIMDASQLERSLHLTIQLLEMGKPVFIALNMMDVAKKKGMDINAERLASKLDVNLQTVIARKGTGCEELLEGLTNDDPSNHFQIRYPEEVENALDQFASLITNTSDISTRWLGLQFFAENNTVDLLLQKEQNYSQLVAIKQQLEELLQQPIQQVFYETRETFINQILKDVKRQSDQSSLLWQQRIDHIVMHPIWGIPIFMVVMFFVFQITFTWIGDPMSDLLDEFFSGTLSDWISQGLLFLGASSFVHDLIVDGIVAGVGGVLVFVPQIFALFFCISLLEDSGYMTRIAVIMDRIMEYFGLNGKSFIPMIISFGCNVPGIMAARTIEQRKERLLTILVAPFMSCSARLPVYALFIGAFFVKYQGLIVFSLYFLGILLALITVKIISMTVMRHEKSMFFVDLPVYHLPHAKTLWRSTWEKGKGFIRKAGTIIFAGSVFIWLMTYAGPGGLDVDMDTSFMAMIGGVIAPILSPLGFGTWQAASSLITGFLAKEVVVSAMSIIYAVTEGELGTTLSHFFTPVSAYSFMVFVLLYVPCLATVAAILRETKSVKWTIFAIVYPLVAAYIITWLIYRIGLALF</sequence>
<organism evidence="19 20">
    <name type="scientific">Lentibacillus cibarius</name>
    <dbReference type="NCBI Taxonomy" id="2583219"/>
    <lineage>
        <taxon>Bacteria</taxon>
        <taxon>Bacillati</taxon>
        <taxon>Bacillota</taxon>
        <taxon>Bacilli</taxon>
        <taxon>Bacillales</taxon>
        <taxon>Bacillaceae</taxon>
        <taxon>Lentibacillus</taxon>
    </lineage>
</organism>
<feature type="transmembrane region" description="Helical" evidence="17">
    <location>
        <begin position="505"/>
        <end position="526"/>
    </location>
</feature>
<keyword evidence="9 17" id="KW-0408">Iron</keyword>
<comment type="function">
    <text evidence="1 17">Probable transporter of a GTP-driven Fe(2+) uptake system.</text>
</comment>
<keyword evidence="16" id="KW-0479">Metal-binding</keyword>
<keyword evidence="10" id="KW-0406">Ion transport</keyword>
<dbReference type="EMBL" id="VJMZ01000001">
    <property type="protein sequence ID" value="TRM11588.1"/>
    <property type="molecule type" value="Genomic_DNA"/>
</dbReference>
<dbReference type="InterPro" id="IPR011642">
    <property type="entry name" value="Gate_dom"/>
</dbReference>
<dbReference type="PANTHER" id="PTHR43185">
    <property type="entry name" value="FERROUS IRON TRANSPORT PROTEIN B"/>
    <property type="match status" value="1"/>
</dbReference>
<keyword evidence="4" id="KW-1003">Cell membrane</keyword>
<feature type="transmembrane region" description="Helical" evidence="17">
    <location>
        <begin position="569"/>
        <end position="586"/>
    </location>
</feature>
<evidence type="ECO:0000313" key="19">
    <source>
        <dbReference type="EMBL" id="TRM11588.1"/>
    </source>
</evidence>
<feature type="binding site" evidence="16">
    <location>
        <position position="22"/>
    </location>
    <ligand>
        <name>Mg(2+)</name>
        <dbReference type="ChEBI" id="CHEBI:18420"/>
        <label>1</label>
    </ligand>
</feature>
<feature type="transmembrane region" description="Helical" evidence="17">
    <location>
        <begin position="275"/>
        <end position="296"/>
    </location>
</feature>
<feature type="transmembrane region" description="Helical" evidence="17">
    <location>
        <begin position="388"/>
        <end position="408"/>
    </location>
</feature>
<dbReference type="Pfam" id="PF02421">
    <property type="entry name" value="FeoB_N"/>
    <property type="match status" value="1"/>
</dbReference>
<feature type="binding site" evidence="16">
    <location>
        <position position="19"/>
    </location>
    <ligand>
        <name>Mg(2+)</name>
        <dbReference type="ChEBI" id="CHEBI:18420"/>
        <label>2</label>
    </ligand>
</feature>
<evidence type="ECO:0000256" key="16">
    <source>
        <dbReference type="PIRSR" id="PIRSR603373-2"/>
    </source>
</evidence>
<dbReference type="InterPro" id="IPR030389">
    <property type="entry name" value="G_FEOB_dom"/>
</dbReference>
<evidence type="ECO:0000256" key="3">
    <source>
        <dbReference type="ARBA" id="ARBA00022448"/>
    </source>
</evidence>
<dbReference type="NCBIfam" id="TIGR00437">
    <property type="entry name" value="feoB"/>
    <property type="match status" value="1"/>
</dbReference>
<feature type="transmembrane region" description="Helical" evidence="17">
    <location>
        <begin position="341"/>
        <end position="361"/>
    </location>
</feature>
<feature type="domain" description="FeoB-type G" evidence="18">
    <location>
        <begin position="1"/>
        <end position="161"/>
    </location>
</feature>
<evidence type="ECO:0000256" key="10">
    <source>
        <dbReference type="ARBA" id="ARBA00023065"/>
    </source>
</evidence>
<evidence type="ECO:0000256" key="17">
    <source>
        <dbReference type="RuleBase" id="RU362098"/>
    </source>
</evidence>
<dbReference type="Pfam" id="PF07664">
    <property type="entry name" value="FeoB_C"/>
    <property type="match status" value="1"/>
</dbReference>
<feature type="transmembrane region" description="Helical" evidence="17">
    <location>
        <begin position="538"/>
        <end position="557"/>
    </location>
</feature>
<dbReference type="Pfam" id="PF17910">
    <property type="entry name" value="FeoB_Cyto"/>
    <property type="match status" value="1"/>
</dbReference>
<feature type="transmembrane region" description="Helical" evidence="17">
    <location>
        <begin position="316"/>
        <end position="334"/>
    </location>
</feature>
<dbReference type="InterPro" id="IPR027417">
    <property type="entry name" value="P-loop_NTPase"/>
</dbReference>
<proteinExistence type="inferred from homology"/>
<feature type="binding site" evidence="15">
    <location>
        <begin position="8"/>
        <end position="15"/>
    </location>
    <ligand>
        <name>GTP</name>
        <dbReference type="ChEBI" id="CHEBI:37565"/>
        <label>1</label>
    </ligand>
</feature>
<dbReference type="CDD" id="cd01879">
    <property type="entry name" value="FeoB"/>
    <property type="match status" value="1"/>
</dbReference>
<evidence type="ECO:0000259" key="18">
    <source>
        <dbReference type="PROSITE" id="PS51711"/>
    </source>
</evidence>
<dbReference type="InterPro" id="IPR011640">
    <property type="entry name" value="Fe2_transport_prot_B_C"/>
</dbReference>
<evidence type="ECO:0000256" key="15">
    <source>
        <dbReference type="PIRSR" id="PIRSR603373-1"/>
    </source>
</evidence>
<dbReference type="GO" id="GO:0005525">
    <property type="term" value="F:GTP binding"/>
    <property type="evidence" value="ECO:0007669"/>
    <property type="project" value="UniProtKB-KW"/>
</dbReference>
<dbReference type="AlphaFoldDB" id="A0A549YI82"/>
<keyword evidence="16" id="KW-0460">Magnesium</keyword>
<dbReference type="GO" id="GO:0015093">
    <property type="term" value="F:ferrous iron transmembrane transporter activity"/>
    <property type="evidence" value="ECO:0007669"/>
    <property type="project" value="UniProtKB-UniRule"/>
</dbReference>
<dbReference type="GO" id="GO:0005886">
    <property type="term" value="C:plasma membrane"/>
    <property type="evidence" value="ECO:0007669"/>
    <property type="project" value="UniProtKB-SubCell"/>
</dbReference>
<gene>
    <name evidence="19" type="primary">feoB</name>
    <name evidence="19" type="ORF">FH966_07700</name>
</gene>
<dbReference type="SUPFAM" id="SSF52540">
    <property type="entry name" value="P-loop containing nucleoside triphosphate hydrolases"/>
    <property type="match status" value="1"/>
</dbReference>
<evidence type="ECO:0000256" key="14">
    <source>
        <dbReference type="NCBIfam" id="TIGR00437"/>
    </source>
</evidence>
<keyword evidence="6 17" id="KW-0812">Transmembrane</keyword>
<evidence type="ECO:0000256" key="8">
    <source>
        <dbReference type="ARBA" id="ARBA00022989"/>
    </source>
</evidence>
<evidence type="ECO:0000256" key="4">
    <source>
        <dbReference type="ARBA" id="ARBA00022475"/>
    </source>
</evidence>
<keyword evidence="3 17" id="KW-0813">Transport</keyword>
<evidence type="ECO:0000256" key="6">
    <source>
        <dbReference type="ARBA" id="ARBA00022692"/>
    </source>
</evidence>
<comment type="similarity">
    <text evidence="17">Belongs to the TRAFAC class TrmE-Era-EngA-EngB-Septin-like GTPase superfamily. FeoB GTPase (TC 9.A.8) family.</text>
</comment>
<evidence type="ECO:0000313" key="20">
    <source>
        <dbReference type="Proteomes" id="UP000319280"/>
    </source>
</evidence>
<keyword evidence="5 17" id="KW-0410">Iron transport</keyword>
<evidence type="ECO:0000256" key="2">
    <source>
        <dbReference type="ARBA" id="ARBA00004651"/>
    </source>
</evidence>
<keyword evidence="11 15" id="KW-0342">GTP-binding</keyword>
<dbReference type="InterPro" id="IPR050860">
    <property type="entry name" value="FeoB_GTPase"/>
</dbReference>
<dbReference type="Gene3D" id="1.10.287.1770">
    <property type="match status" value="1"/>
</dbReference>
<dbReference type="PANTHER" id="PTHR43185:SF1">
    <property type="entry name" value="FE(2+) TRANSPORTER FEOB"/>
    <property type="match status" value="1"/>
</dbReference>
<feature type="binding site" evidence="16">
    <location>
        <position position="20"/>
    </location>
    <ligand>
        <name>Mg(2+)</name>
        <dbReference type="ChEBI" id="CHEBI:18420"/>
        <label>2</label>
    </ligand>
</feature>
<feature type="transmembrane region" description="Helical" evidence="17">
    <location>
        <begin position="606"/>
        <end position="625"/>
    </location>
</feature>
<feature type="transmembrane region" description="Helical" evidence="17">
    <location>
        <begin position="415"/>
        <end position="441"/>
    </location>
</feature>
<dbReference type="Proteomes" id="UP000319280">
    <property type="component" value="Unassembled WGS sequence"/>
</dbReference>
<comment type="subcellular location">
    <subcellularLocation>
        <location evidence="2 17">Cell membrane</location>
        <topology evidence="2 17">Multi-pass membrane protein</topology>
    </subcellularLocation>
</comment>
<feature type="transmembrane region" description="Helical" evidence="17">
    <location>
        <begin position="447"/>
        <end position="468"/>
    </location>
</feature>
<dbReference type="Gene3D" id="3.40.50.300">
    <property type="entry name" value="P-loop containing nucleotide triphosphate hydrolases"/>
    <property type="match status" value="1"/>
</dbReference>
<keyword evidence="7 15" id="KW-0547">Nucleotide-binding</keyword>
<dbReference type="InterPro" id="IPR041069">
    <property type="entry name" value="FeoB_Cyto"/>
</dbReference>
<feature type="binding site" evidence="15">
    <location>
        <begin position="52"/>
        <end position="55"/>
    </location>
    <ligand>
        <name>GTP</name>
        <dbReference type="ChEBI" id="CHEBI:37565"/>
        <label>1</label>
    </ligand>
</feature>
<keyword evidence="12 17" id="KW-0472">Membrane</keyword>
<evidence type="ECO:0000256" key="7">
    <source>
        <dbReference type="ARBA" id="ARBA00022741"/>
    </source>
</evidence>
<keyword evidence="8 17" id="KW-1133">Transmembrane helix</keyword>
<protein>
    <recommendedName>
        <fullName evidence="13 14">Ferrous iron transport protein B</fullName>
    </recommendedName>
</protein>
<evidence type="ECO:0000256" key="9">
    <source>
        <dbReference type="ARBA" id="ARBA00023004"/>
    </source>
</evidence>
<reference evidence="19 20" key="1">
    <citation type="submission" date="2019-07" db="EMBL/GenBank/DDBJ databases">
        <title>Genomic analysis of Lentibacillus sp. NKC851-2.</title>
        <authorList>
            <person name="Oh Y.J."/>
        </authorList>
    </citation>
    <scope>NUCLEOTIDE SEQUENCE [LARGE SCALE GENOMIC DNA]</scope>
    <source>
        <strain evidence="19 20">NKC851-2</strain>
    </source>
</reference>
<dbReference type="PROSITE" id="PS51711">
    <property type="entry name" value="G_FEOB"/>
    <property type="match status" value="1"/>
</dbReference>
<evidence type="ECO:0000256" key="12">
    <source>
        <dbReference type="ARBA" id="ARBA00023136"/>
    </source>
</evidence>
<evidence type="ECO:0000256" key="11">
    <source>
        <dbReference type="ARBA" id="ARBA00023134"/>
    </source>
</evidence>
<accession>A0A549YI82</accession>
<name>A0A549YI82_9BACI</name>
<evidence type="ECO:0000256" key="5">
    <source>
        <dbReference type="ARBA" id="ARBA00022496"/>
    </source>
</evidence>
<evidence type="ECO:0000256" key="1">
    <source>
        <dbReference type="ARBA" id="ARBA00003926"/>
    </source>
</evidence>
<dbReference type="RefSeq" id="WP_142790706.1">
    <property type="nucleotide sequence ID" value="NZ_VJMZ01000001.1"/>
</dbReference>
<feature type="transmembrane region" description="Helical" evidence="17">
    <location>
        <begin position="632"/>
        <end position="652"/>
    </location>
</feature>
<dbReference type="InterPro" id="IPR003373">
    <property type="entry name" value="Fe2_transport_prot-B"/>
</dbReference>
<dbReference type="GO" id="GO:0046872">
    <property type="term" value="F:metal ion binding"/>
    <property type="evidence" value="ECO:0007669"/>
    <property type="project" value="UniProtKB-KW"/>
</dbReference>
<feature type="binding site" evidence="15">
    <location>
        <begin position="33"/>
        <end position="37"/>
    </location>
    <ligand>
        <name>GTP</name>
        <dbReference type="ChEBI" id="CHEBI:37565"/>
        <label>1</label>
    </ligand>
</feature>
<evidence type="ECO:0000256" key="13">
    <source>
        <dbReference type="ARBA" id="ARBA00031200"/>
    </source>
</evidence>